<dbReference type="EMBL" id="AWSA01000009">
    <property type="protein sequence ID" value="EWT02582.1"/>
    <property type="molecule type" value="Genomic_DNA"/>
</dbReference>
<dbReference type="CDD" id="cd03801">
    <property type="entry name" value="GT4_PimA-like"/>
    <property type="match status" value="1"/>
</dbReference>
<reference evidence="4 5" key="1">
    <citation type="submission" date="2013-08" db="EMBL/GenBank/DDBJ databases">
        <title>Intrasporangium oryzae NRRL B-24470.</title>
        <authorList>
            <person name="Liu H."/>
            <person name="Wang G."/>
        </authorList>
    </citation>
    <scope>NUCLEOTIDE SEQUENCE [LARGE SCALE GENOMIC DNA]</scope>
    <source>
        <strain evidence="4 5">NRRL B-24470</strain>
    </source>
</reference>
<dbReference type="Pfam" id="PF13692">
    <property type="entry name" value="Glyco_trans_1_4"/>
    <property type="match status" value="1"/>
</dbReference>
<dbReference type="eggNOG" id="COG0438">
    <property type="taxonomic scope" value="Bacteria"/>
</dbReference>
<gene>
    <name evidence="4" type="ORF">N865_02680</name>
</gene>
<protein>
    <submittedName>
        <fullName evidence="4">Glycosyl transferase</fullName>
    </submittedName>
</protein>
<accession>W9GBI6</accession>
<dbReference type="PANTHER" id="PTHR12526">
    <property type="entry name" value="GLYCOSYLTRANSFERASE"/>
    <property type="match status" value="1"/>
</dbReference>
<dbReference type="PATRIC" id="fig|1386089.3.peg.1158"/>
<keyword evidence="2 4" id="KW-0808">Transferase</keyword>
<sequence>MSTGRAVHVVVPDGVDDPARPSGGNTYDRRVCQGLAALGWSVTEHAVPGPWPSPDRAASAALGTVVDGIRDGDVVLVDGLVASPAPEVLVPQSRRMRLVVLVHLPLGAGTPGEEGLPTRHRERAVLSAARAVVTTSEWTRRWLLDQYGLDRNTVHVARPGVDPAEPTPGTATGGELLCVAAVAPHKGHDVLVEALAAVQDLSWRCVLVGGSGSDRAFVETLDRRARSAGVADRLHFTGALTGASLEAAYAAADVLVLASRGETYGMVVAEALARGLPVIATAVGGLPEALGAVAGGRPGLLVPPDEPEALASALRCWLVDGALRERLRALARERRETLPGWTDTSTRIARVLSEVAA</sequence>
<dbReference type="InterPro" id="IPR028098">
    <property type="entry name" value="Glyco_trans_4-like_N"/>
</dbReference>
<dbReference type="PANTHER" id="PTHR12526:SF510">
    <property type="entry name" value="D-INOSITOL 3-PHOSPHATE GLYCOSYLTRANSFERASE"/>
    <property type="match status" value="1"/>
</dbReference>
<evidence type="ECO:0000313" key="5">
    <source>
        <dbReference type="Proteomes" id="UP000019489"/>
    </source>
</evidence>
<dbReference type="Pfam" id="PF13439">
    <property type="entry name" value="Glyco_transf_4"/>
    <property type="match status" value="1"/>
</dbReference>
<dbReference type="RefSeq" id="WP_034802693.1">
    <property type="nucleotide sequence ID" value="NZ_AWSA01000009.1"/>
</dbReference>
<comment type="caution">
    <text evidence="4">The sequence shown here is derived from an EMBL/GenBank/DDBJ whole genome shotgun (WGS) entry which is preliminary data.</text>
</comment>
<keyword evidence="1" id="KW-0328">Glycosyltransferase</keyword>
<feature type="domain" description="Glycosyltransferase subfamily 4-like N-terminal" evidence="3">
    <location>
        <begin position="7"/>
        <end position="164"/>
    </location>
</feature>
<dbReference type="STRING" id="1386089.N865_02680"/>
<dbReference type="SUPFAM" id="SSF53756">
    <property type="entry name" value="UDP-Glycosyltransferase/glycogen phosphorylase"/>
    <property type="match status" value="1"/>
</dbReference>
<proteinExistence type="predicted"/>
<dbReference type="Proteomes" id="UP000019489">
    <property type="component" value="Unassembled WGS sequence"/>
</dbReference>
<name>W9GBI6_9MICO</name>
<evidence type="ECO:0000313" key="4">
    <source>
        <dbReference type="EMBL" id="EWT02582.1"/>
    </source>
</evidence>
<keyword evidence="5" id="KW-1185">Reference proteome</keyword>
<dbReference type="GO" id="GO:0016757">
    <property type="term" value="F:glycosyltransferase activity"/>
    <property type="evidence" value="ECO:0007669"/>
    <property type="project" value="UniProtKB-KW"/>
</dbReference>
<dbReference type="Gene3D" id="3.40.50.2000">
    <property type="entry name" value="Glycogen Phosphorylase B"/>
    <property type="match status" value="2"/>
</dbReference>
<evidence type="ECO:0000256" key="2">
    <source>
        <dbReference type="ARBA" id="ARBA00022679"/>
    </source>
</evidence>
<dbReference type="AlphaFoldDB" id="W9GBI6"/>
<organism evidence="4 5">
    <name type="scientific">Intrasporangium oryzae NRRL B-24470</name>
    <dbReference type="NCBI Taxonomy" id="1386089"/>
    <lineage>
        <taxon>Bacteria</taxon>
        <taxon>Bacillati</taxon>
        <taxon>Actinomycetota</taxon>
        <taxon>Actinomycetes</taxon>
        <taxon>Micrococcales</taxon>
        <taxon>Intrasporangiaceae</taxon>
        <taxon>Intrasporangium</taxon>
    </lineage>
</organism>
<evidence type="ECO:0000259" key="3">
    <source>
        <dbReference type="Pfam" id="PF13439"/>
    </source>
</evidence>
<evidence type="ECO:0000256" key="1">
    <source>
        <dbReference type="ARBA" id="ARBA00022676"/>
    </source>
</evidence>